<dbReference type="Proteomes" id="UP000295560">
    <property type="component" value="Unassembled WGS sequence"/>
</dbReference>
<evidence type="ECO:0000256" key="1">
    <source>
        <dbReference type="SAM" id="MobiDB-lite"/>
    </source>
</evidence>
<evidence type="ECO:0000313" key="3">
    <source>
        <dbReference type="Proteomes" id="UP000295560"/>
    </source>
</evidence>
<dbReference type="AlphaFoldDB" id="A0A4V2PHG6"/>
<reference evidence="2 3" key="1">
    <citation type="submission" date="2019-03" db="EMBL/GenBank/DDBJ databases">
        <title>Sequencing the genomes of 1000 actinobacteria strains.</title>
        <authorList>
            <person name="Klenk H.-P."/>
        </authorList>
    </citation>
    <scope>NUCLEOTIDE SEQUENCE [LARGE SCALE GENOMIC DNA]</scope>
    <source>
        <strain evidence="2 3">DSM 44969</strain>
    </source>
</reference>
<dbReference type="OrthoDB" id="3576110at2"/>
<sequence>MALANILSEMPDLLRRTLDEHTPDAQGYCRECRDASGVSAAWPCVTRQLAEEAENMAGSGRSPVATERPSVAGRRRARDLSSSSDLL</sequence>
<dbReference type="EMBL" id="SMFZ01000002">
    <property type="protein sequence ID" value="TCK20646.1"/>
    <property type="molecule type" value="Genomic_DNA"/>
</dbReference>
<evidence type="ECO:0000313" key="2">
    <source>
        <dbReference type="EMBL" id="TCK20646.1"/>
    </source>
</evidence>
<protein>
    <submittedName>
        <fullName evidence="2">Uncharacterized protein</fullName>
    </submittedName>
</protein>
<dbReference type="RefSeq" id="WP_132429508.1">
    <property type="nucleotide sequence ID" value="NZ_SMFZ01000002.1"/>
</dbReference>
<proteinExistence type="predicted"/>
<gene>
    <name evidence="2" type="ORF">EV378_4607</name>
</gene>
<name>A0A4V2PHG6_PSEEN</name>
<comment type="caution">
    <text evidence="2">The sequence shown here is derived from an EMBL/GenBank/DDBJ whole genome shotgun (WGS) entry which is preliminary data.</text>
</comment>
<feature type="region of interest" description="Disordered" evidence="1">
    <location>
        <begin position="53"/>
        <end position="87"/>
    </location>
</feature>
<accession>A0A4V2PHG6</accession>
<keyword evidence="3" id="KW-1185">Reference proteome</keyword>
<organism evidence="2 3">
    <name type="scientific">Pseudonocardia endophytica</name>
    <dbReference type="NCBI Taxonomy" id="401976"/>
    <lineage>
        <taxon>Bacteria</taxon>
        <taxon>Bacillati</taxon>
        <taxon>Actinomycetota</taxon>
        <taxon>Actinomycetes</taxon>
        <taxon>Pseudonocardiales</taxon>
        <taxon>Pseudonocardiaceae</taxon>
        <taxon>Pseudonocardia</taxon>
    </lineage>
</organism>